<evidence type="ECO:0000313" key="3">
    <source>
        <dbReference type="Proteomes" id="UP000270673"/>
    </source>
</evidence>
<feature type="signal peptide" evidence="1">
    <location>
        <begin position="1"/>
        <end position="21"/>
    </location>
</feature>
<feature type="chain" id="PRO_5019030228" description="DUF4294 domain-containing protein" evidence="1">
    <location>
        <begin position="22"/>
        <end position="251"/>
    </location>
</feature>
<reference evidence="2 3" key="1">
    <citation type="submission" date="2018-10" db="EMBL/GenBank/DDBJ databases">
        <title>Butyricimonas faecalis sp. nov., isolated from human faeces and emended description of the genus Butyricimonas.</title>
        <authorList>
            <person name="Le Roy T."/>
            <person name="Van der Smissen P."/>
            <person name="Paquot A."/>
            <person name="Delzenne N."/>
            <person name="Muccioli G."/>
            <person name="Collet J.-F."/>
            <person name="Cani P.D."/>
        </authorList>
    </citation>
    <scope>NUCLEOTIDE SEQUENCE [LARGE SCALE GENOMIC DNA]</scope>
    <source>
        <strain evidence="2 3">H184</strain>
    </source>
</reference>
<dbReference type="AlphaFoldDB" id="A0A3S9VVM0"/>
<evidence type="ECO:0000256" key="1">
    <source>
        <dbReference type="SAM" id="SignalP"/>
    </source>
</evidence>
<dbReference type="EMBL" id="CP032819">
    <property type="protein sequence ID" value="AZS30607.1"/>
    <property type="molecule type" value="Genomic_DNA"/>
</dbReference>
<protein>
    <recommendedName>
        <fullName evidence="4">DUF4294 domain-containing protein</fullName>
    </recommendedName>
</protein>
<keyword evidence="1" id="KW-0732">Signal</keyword>
<gene>
    <name evidence="2" type="ORF">D8S85_14335</name>
</gene>
<dbReference type="KEGG" id="buy:D8S85_14335"/>
<name>A0A3S9VVM0_9BACT</name>
<evidence type="ECO:0008006" key="4">
    <source>
        <dbReference type="Google" id="ProtNLM"/>
    </source>
</evidence>
<evidence type="ECO:0000313" key="2">
    <source>
        <dbReference type="EMBL" id="AZS30607.1"/>
    </source>
</evidence>
<accession>A0A3S9VVM0</accession>
<keyword evidence="3" id="KW-1185">Reference proteome</keyword>
<proteinExistence type="predicted"/>
<dbReference type="Proteomes" id="UP000270673">
    <property type="component" value="Chromosome"/>
</dbReference>
<organism evidence="2 3">
    <name type="scientific">Butyricimonas faecalis</name>
    <dbReference type="NCBI Taxonomy" id="2093856"/>
    <lineage>
        <taxon>Bacteria</taxon>
        <taxon>Pseudomonadati</taxon>
        <taxon>Bacteroidota</taxon>
        <taxon>Bacteroidia</taxon>
        <taxon>Bacteroidales</taxon>
        <taxon>Odoribacteraceae</taxon>
        <taxon>Butyricimonas</taxon>
    </lineage>
</organism>
<sequence>MIMKILLSELLFFVFCFSVNAQNERYSYKEYTHGDFTIAEVGKNSVRIFPKNFHSIDDSLRKKESQTYIEYNIPFNEDREKNIQNSPWNRWKDQIEKRIFNRESETIMQNIVDSLATTSDSLNTSIWFIVSIYFDKNGVLLTSYFEMHKHLFDRLSEEQLKRFFYESMGGDNGRKIPTKAMNCISLYGWNEEYSNVMEKNMLEFKERFESGTLSKEEQNKLFDSLVMHPKERPKASFGVFTISRHCGENKL</sequence>